<feature type="compositionally biased region" description="Low complexity" evidence="1">
    <location>
        <begin position="41"/>
        <end position="53"/>
    </location>
</feature>
<keyword evidence="3" id="KW-1185">Reference proteome</keyword>
<evidence type="ECO:0000313" key="3">
    <source>
        <dbReference type="Proteomes" id="UP001157138"/>
    </source>
</evidence>
<proteinExistence type="predicted"/>
<dbReference type="RefSeq" id="WP_284193111.1">
    <property type="nucleotide sequence ID" value="NZ_BSPW01000068.1"/>
</dbReference>
<sequence length="69" mass="7492">MSAFTSILLERLVLPLIPYSPDSGSQPRSIHESESSNQQLSSDKTSTISASSKGKATSLGFQFILDFKE</sequence>
<evidence type="ECO:0000313" key="2">
    <source>
        <dbReference type="EMBL" id="GLT19250.1"/>
    </source>
</evidence>
<evidence type="ECO:0000256" key="1">
    <source>
        <dbReference type="SAM" id="MobiDB-lite"/>
    </source>
</evidence>
<name>A0ABQ6F3A1_9VIBR</name>
<comment type="caution">
    <text evidence="2">The sequence shown here is derived from an EMBL/GenBank/DDBJ whole genome shotgun (WGS) entry which is preliminary data.</text>
</comment>
<dbReference type="EMBL" id="BSPW01000068">
    <property type="protein sequence ID" value="GLT19250.1"/>
    <property type="molecule type" value="Genomic_DNA"/>
</dbReference>
<accession>A0ABQ6F3A1</accession>
<organism evidence="2 3">
    <name type="scientific">Vibrio zhanjiangensis</name>
    <dbReference type="NCBI Taxonomy" id="1046128"/>
    <lineage>
        <taxon>Bacteria</taxon>
        <taxon>Pseudomonadati</taxon>
        <taxon>Pseudomonadota</taxon>
        <taxon>Gammaproteobacteria</taxon>
        <taxon>Vibrionales</taxon>
        <taxon>Vibrionaceae</taxon>
        <taxon>Vibrio</taxon>
    </lineage>
</organism>
<reference evidence="3" key="1">
    <citation type="journal article" date="2019" name="Int. J. Syst. Evol. Microbiol.">
        <title>The Global Catalogue of Microorganisms (GCM) 10K type strain sequencing project: providing services to taxonomists for standard genome sequencing and annotation.</title>
        <authorList>
            <consortium name="The Broad Institute Genomics Platform"/>
            <consortium name="The Broad Institute Genome Sequencing Center for Infectious Disease"/>
            <person name="Wu L."/>
            <person name="Ma J."/>
        </authorList>
    </citation>
    <scope>NUCLEOTIDE SEQUENCE [LARGE SCALE GENOMIC DNA]</scope>
    <source>
        <strain evidence="3">NBRC 108723</strain>
    </source>
</reference>
<feature type="region of interest" description="Disordered" evidence="1">
    <location>
        <begin position="19"/>
        <end position="55"/>
    </location>
</feature>
<protein>
    <submittedName>
        <fullName evidence="2">Uncharacterized protein</fullName>
    </submittedName>
</protein>
<gene>
    <name evidence="2" type="ORF">GCM10007938_30320</name>
</gene>
<dbReference type="Proteomes" id="UP001157138">
    <property type="component" value="Unassembled WGS sequence"/>
</dbReference>